<keyword evidence="1" id="KW-0472">Membrane</keyword>
<dbReference type="PANTHER" id="PTHR30487:SF0">
    <property type="entry name" value="PREPILIN LEADER PEPTIDASE_N-METHYLTRANSFERASE-RELATED"/>
    <property type="match status" value="1"/>
</dbReference>
<dbReference type="InterPro" id="IPR050882">
    <property type="entry name" value="Prepilin_peptidase/N-MTase"/>
</dbReference>
<keyword evidence="3" id="KW-1185">Reference proteome</keyword>
<protein>
    <submittedName>
        <fullName evidence="2">Peptidase</fullName>
    </submittedName>
</protein>
<dbReference type="Proteomes" id="UP001058553">
    <property type="component" value="Chromosome"/>
</dbReference>
<dbReference type="RefSeq" id="WP_259825869.1">
    <property type="nucleotide sequence ID" value="NZ_CP103445.1"/>
</dbReference>
<feature type="transmembrane region" description="Helical" evidence="1">
    <location>
        <begin position="177"/>
        <end position="196"/>
    </location>
</feature>
<feature type="transmembrane region" description="Helical" evidence="1">
    <location>
        <begin position="145"/>
        <end position="171"/>
    </location>
</feature>
<proteinExistence type="predicted"/>
<reference evidence="2" key="1">
    <citation type="submission" date="2022-07" db="EMBL/GenBank/DDBJ databases">
        <title>Genetic diversity of Erwinia pyrifoliae.</title>
        <authorList>
            <person name="Park D.S."/>
            <person name="Ham H."/>
        </authorList>
    </citation>
    <scope>NUCLEOTIDE SEQUENCE</scope>
    <source>
        <strain evidence="2">CP201486</strain>
    </source>
</reference>
<sequence length="210" mass="23937">MVIFAARLTEKQAIAFIDMHDGNALSRRKIAGWRLLWLIVFVVIFWQQPAQDVWRGVFLLIFLCWGYLFTLLDFSNHWLPRRLTVSFWVSGLIYHAGEGEWAVVFWSAIDSLMVFATLLLARHLAGRLSGGEAMGLGDVFLISGYFSWLNGVVAAQLCGLAFLLLSATAWITCRTRLAYAPFLFICTMLAIIFTFTQTGRLLYESRLYAY</sequence>
<evidence type="ECO:0000256" key="1">
    <source>
        <dbReference type="SAM" id="Phobius"/>
    </source>
</evidence>
<evidence type="ECO:0000313" key="2">
    <source>
        <dbReference type="EMBL" id="UWS33244.1"/>
    </source>
</evidence>
<gene>
    <name evidence="2" type="ORF">NYP84_16915</name>
</gene>
<feature type="transmembrane region" description="Helical" evidence="1">
    <location>
        <begin position="30"/>
        <end position="47"/>
    </location>
</feature>
<accession>A0ABY5X898</accession>
<name>A0ABY5X898_ERWPY</name>
<evidence type="ECO:0000313" key="3">
    <source>
        <dbReference type="Proteomes" id="UP001058553"/>
    </source>
</evidence>
<keyword evidence="1" id="KW-1133">Transmembrane helix</keyword>
<dbReference type="PANTHER" id="PTHR30487">
    <property type="entry name" value="TYPE 4 PREPILIN-LIKE PROTEINS LEADER PEPTIDE-PROCESSING ENZYME"/>
    <property type="match status" value="1"/>
</dbReference>
<feature type="transmembrane region" description="Helical" evidence="1">
    <location>
        <begin position="103"/>
        <end position="124"/>
    </location>
</feature>
<organism evidence="2 3">
    <name type="scientific">Erwinia pyrifoliae</name>
    <dbReference type="NCBI Taxonomy" id="79967"/>
    <lineage>
        <taxon>Bacteria</taxon>
        <taxon>Pseudomonadati</taxon>
        <taxon>Pseudomonadota</taxon>
        <taxon>Gammaproteobacteria</taxon>
        <taxon>Enterobacterales</taxon>
        <taxon>Erwiniaceae</taxon>
        <taxon>Erwinia</taxon>
    </lineage>
</organism>
<feature type="transmembrane region" description="Helical" evidence="1">
    <location>
        <begin position="53"/>
        <end position="72"/>
    </location>
</feature>
<keyword evidence="1" id="KW-0812">Transmembrane</keyword>
<dbReference type="EMBL" id="CP103445">
    <property type="protein sequence ID" value="UWS33244.1"/>
    <property type="molecule type" value="Genomic_DNA"/>
</dbReference>